<name>A0A2C6MJH8_9FIRM</name>
<feature type="transmembrane region" description="Helical" evidence="1">
    <location>
        <begin position="26"/>
        <end position="45"/>
    </location>
</feature>
<gene>
    <name evidence="2" type="ORF">P378_02770</name>
</gene>
<dbReference type="AlphaFoldDB" id="A0A2C6MJH8"/>
<sequence>MPKDTAFVLKPCPPGAYLFHAVSHRVVFLANPLAGVFAFSVGVFVDWEQLEEERKQQLAYQPYKPDKTNPGNSSL</sequence>
<reference evidence="2 3" key="1">
    <citation type="submission" date="2013-09" db="EMBL/GenBank/DDBJ databases">
        <title>Biodegradation of hydrocarbons in the deep terrestrial subsurface : characterization of a microbial consortium composed of two Desulfotomaculum species originating from a deep geological formation.</title>
        <authorList>
            <person name="Aullo T."/>
            <person name="Berlendis S."/>
            <person name="Lascourreges J.-F."/>
            <person name="Dessort D."/>
            <person name="Saint-Laurent S."/>
            <person name="Schraauwers B."/>
            <person name="Mas J."/>
            <person name="Magot M."/>
            <person name="Ranchou-Peyruse A."/>
        </authorList>
    </citation>
    <scope>NUCLEOTIDE SEQUENCE [LARGE SCALE GENOMIC DNA]</scope>
    <source>
        <strain evidence="2 3">Bs107</strain>
    </source>
</reference>
<protein>
    <submittedName>
        <fullName evidence="2">Uncharacterized protein</fullName>
    </submittedName>
</protein>
<comment type="caution">
    <text evidence="2">The sequence shown here is derived from an EMBL/GenBank/DDBJ whole genome shotgun (WGS) entry which is preliminary data.</text>
</comment>
<dbReference type="EMBL" id="AWQQ01000017">
    <property type="protein sequence ID" value="PHJ39676.1"/>
    <property type="molecule type" value="Genomic_DNA"/>
</dbReference>
<evidence type="ECO:0000256" key="1">
    <source>
        <dbReference type="SAM" id="Phobius"/>
    </source>
</evidence>
<keyword evidence="1" id="KW-0812">Transmembrane</keyword>
<organism evidence="2 3">
    <name type="scientific">Desulforamulus profundi</name>
    <dbReference type="NCBI Taxonomy" id="1383067"/>
    <lineage>
        <taxon>Bacteria</taxon>
        <taxon>Bacillati</taxon>
        <taxon>Bacillota</taxon>
        <taxon>Clostridia</taxon>
        <taxon>Eubacteriales</taxon>
        <taxon>Peptococcaceae</taxon>
        <taxon>Desulforamulus</taxon>
    </lineage>
</organism>
<accession>A0A2C6MJH8</accession>
<evidence type="ECO:0000313" key="3">
    <source>
        <dbReference type="Proteomes" id="UP000222564"/>
    </source>
</evidence>
<evidence type="ECO:0000313" key="2">
    <source>
        <dbReference type="EMBL" id="PHJ39676.1"/>
    </source>
</evidence>
<keyword evidence="1" id="KW-0472">Membrane</keyword>
<proteinExistence type="predicted"/>
<keyword evidence="3" id="KW-1185">Reference proteome</keyword>
<dbReference type="Proteomes" id="UP000222564">
    <property type="component" value="Unassembled WGS sequence"/>
</dbReference>
<keyword evidence="1" id="KW-1133">Transmembrane helix</keyword>